<feature type="region of interest" description="Disordered" evidence="2">
    <location>
        <begin position="121"/>
        <end position="144"/>
    </location>
</feature>
<evidence type="ECO:0000259" key="3">
    <source>
        <dbReference type="Pfam" id="PF00931"/>
    </source>
</evidence>
<feature type="compositionally biased region" description="Low complexity" evidence="2">
    <location>
        <begin position="127"/>
        <end position="136"/>
    </location>
</feature>
<evidence type="ECO:0000256" key="1">
    <source>
        <dbReference type="PROSITE-ProRule" id="PRU00339"/>
    </source>
</evidence>
<dbReference type="Gene3D" id="3.40.50.300">
    <property type="entry name" value="P-loop containing nucleotide triphosphate hydrolases"/>
    <property type="match status" value="1"/>
</dbReference>
<dbReference type="GO" id="GO:0043531">
    <property type="term" value="F:ADP binding"/>
    <property type="evidence" value="ECO:0007669"/>
    <property type="project" value="InterPro"/>
</dbReference>
<name>A0A7W8Z3F1_9ACTN</name>
<dbReference type="PANTHER" id="PTHR47691">
    <property type="entry name" value="REGULATOR-RELATED"/>
    <property type="match status" value="1"/>
</dbReference>
<proteinExistence type="predicted"/>
<dbReference type="AlphaFoldDB" id="A0A7W8Z3F1"/>
<accession>A0A7W8Z3F1</accession>
<dbReference type="Pfam" id="PF13176">
    <property type="entry name" value="TPR_7"/>
    <property type="match status" value="1"/>
</dbReference>
<dbReference type="Proteomes" id="UP000588112">
    <property type="component" value="Unassembled WGS sequence"/>
</dbReference>
<dbReference type="EMBL" id="JACHBR010000001">
    <property type="protein sequence ID" value="MBB5626729.1"/>
    <property type="molecule type" value="Genomic_DNA"/>
</dbReference>
<dbReference type="InterPro" id="IPR036388">
    <property type="entry name" value="WH-like_DNA-bd_sf"/>
</dbReference>
<organism evidence="4 5">
    <name type="scientific">Sphaerisporangium krabiense</name>
    <dbReference type="NCBI Taxonomy" id="763782"/>
    <lineage>
        <taxon>Bacteria</taxon>
        <taxon>Bacillati</taxon>
        <taxon>Actinomycetota</taxon>
        <taxon>Actinomycetes</taxon>
        <taxon>Streptosporangiales</taxon>
        <taxon>Streptosporangiaceae</taxon>
        <taxon>Sphaerisporangium</taxon>
    </lineage>
</organism>
<dbReference type="InterPro" id="IPR027417">
    <property type="entry name" value="P-loop_NTPase"/>
</dbReference>
<dbReference type="InterPro" id="IPR002182">
    <property type="entry name" value="NB-ARC"/>
</dbReference>
<feature type="repeat" description="TPR" evidence="1">
    <location>
        <begin position="722"/>
        <end position="755"/>
    </location>
</feature>
<gene>
    <name evidence="4" type="ORF">BJ981_002428</name>
</gene>
<dbReference type="SMART" id="SM00028">
    <property type="entry name" value="TPR"/>
    <property type="match status" value="5"/>
</dbReference>
<protein>
    <submittedName>
        <fullName evidence="4">Tetratricopeptide (TPR) repeat protein</fullName>
    </submittedName>
</protein>
<keyword evidence="5" id="KW-1185">Reference proteome</keyword>
<dbReference type="RefSeq" id="WP_184610868.1">
    <property type="nucleotide sequence ID" value="NZ_BOOS01000030.1"/>
</dbReference>
<keyword evidence="1" id="KW-0802">TPR repeat</keyword>
<dbReference type="SUPFAM" id="SSF48452">
    <property type="entry name" value="TPR-like"/>
    <property type="match status" value="2"/>
</dbReference>
<dbReference type="Gene3D" id="1.25.40.10">
    <property type="entry name" value="Tetratricopeptide repeat domain"/>
    <property type="match status" value="2"/>
</dbReference>
<feature type="domain" description="NB-ARC" evidence="3">
    <location>
        <begin position="171"/>
        <end position="325"/>
    </location>
</feature>
<reference evidence="4 5" key="1">
    <citation type="submission" date="2020-08" db="EMBL/GenBank/DDBJ databases">
        <title>Sequencing the genomes of 1000 actinobacteria strains.</title>
        <authorList>
            <person name="Klenk H.-P."/>
        </authorList>
    </citation>
    <scope>NUCLEOTIDE SEQUENCE [LARGE SCALE GENOMIC DNA]</scope>
    <source>
        <strain evidence="4 5">DSM 45790</strain>
    </source>
</reference>
<dbReference type="InterPro" id="IPR019734">
    <property type="entry name" value="TPR_rpt"/>
</dbReference>
<dbReference type="Pfam" id="PF13424">
    <property type="entry name" value="TPR_12"/>
    <property type="match status" value="1"/>
</dbReference>
<evidence type="ECO:0000313" key="5">
    <source>
        <dbReference type="Proteomes" id="UP000588112"/>
    </source>
</evidence>
<evidence type="ECO:0000256" key="2">
    <source>
        <dbReference type="SAM" id="MobiDB-lite"/>
    </source>
</evidence>
<sequence length="824" mass="89608">MSGRGTYRDLEIAMVRGSRTDPGIEMARLLRALRDQAGISVREMERRSRDRRGGNGRVVPGLSKTTVSALIHQEKPTWPTREQFDAFVDTCLTHARAHGRNLPTHLGDEKGLGRRYAELSTRRARQAGRPPAAASPAPVPRQLPPAIGGFVGRSREMAELTALLSAEDARPPSVVIAAVSGSPGVGKTALALHWAHLVRDAFPDGSLYVNLRGGDRDALAPEDVLEGFLRALNVAKDGIPPLLDDRARLYRSVLDKRRTLVVLDNAASVQQVRPLLPASPGSMAIVTSRTRLTGLIVQEGAHPLPVDLLPAAEAHELLRQVVGADRTAAEPEAVAEITRMCACLPLALRIAAERIAIHPHDGLADLAAELGVEHERLGVLETEDVSVRTAFALSYQDLPEEAAHLFRLLALHPGPDISTRAAEALAGLGPAQTRRRLDRLTQAHLLEETGKGRYRFHDLLRCYAREVLAEERERAAEAAEEHRRAEDRLIAWYAHSAAAVSRMLAPSPSAYQPVPAPPPAGCRPERFAGHADALRWCDAERANLVAATRRAAESGGNEAWQIPTTLMFACYLGAYVVADWMALLEPALPAVRRAGEPNAEGVILFSLGLVHWQAHRFDESVACFQEAAGLWRSTGYRWGEGSALHKLAETYALQQRFEEAERLFRKVLATAEELGERWGRGNVLVSLGNLCKSAGRTEEAIAYLNEALTTYRDTRPDLVGNGAALIGLGDVHRSLGRHDRAIDYYRQALTSSHEGGSRGDEVRTLYHLGESLFHAGQAEEAYRVLSEAMAVFDELGDPRADAARDLIDKICAGHGPPPADGGGP</sequence>
<dbReference type="PANTHER" id="PTHR47691:SF3">
    <property type="entry name" value="HTH-TYPE TRANSCRIPTIONAL REGULATOR RV0890C-RELATED"/>
    <property type="match status" value="1"/>
</dbReference>
<dbReference type="PRINTS" id="PR00364">
    <property type="entry name" value="DISEASERSIST"/>
</dbReference>
<dbReference type="Gene3D" id="1.10.10.10">
    <property type="entry name" value="Winged helix-like DNA-binding domain superfamily/Winged helix DNA-binding domain"/>
    <property type="match status" value="1"/>
</dbReference>
<dbReference type="PROSITE" id="PS50005">
    <property type="entry name" value="TPR"/>
    <property type="match status" value="1"/>
</dbReference>
<dbReference type="SUPFAM" id="SSF52540">
    <property type="entry name" value="P-loop containing nucleoside triphosphate hydrolases"/>
    <property type="match status" value="1"/>
</dbReference>
<dbReference type="Pfam" id="PF00931">
    <property type="entry name" value="NB-ARC"/>
    <property type="match status" value="1"/>
</dbReference>
<comment type="caution">
    <text evidence="4">The sequence shown here is derived from an EMBL/GenBank/DDBJ whole genome shotgun (WGS) entry which is preliminary data.</text>
</comment>
<dbReference type="InterPro" id="IPR011990">
    <property type="entry name" value="TPR-like_helical_dom_sf"/>
</dbReference>
<evidence type="ECO:0000313" key="4">
    <source>
        <dbReference type="EMBL" id="MBB5626729.1"/>
    </source>
</evidence>